<keyword evidence="13" id="KW-0274">FAD</keyword>
<dbReference type="Pfam" id="PF06574">
    <property type="entry name" value="FAD_syn"/>
    <property type="match status" value="1"/>
</dbReference>
<dbReference type="PANTHER" id="PTHR22749:SF6">
    <property type="entry name" value="RIBOFLAVIN KINASE"/>
    <property type="match status" value="1"/>
</dbReference>
<dbReference type="InterPro" id="IPR014729">
    <property type="entry name" value="Rossmann-like_a/b/a_fold"/>
</dbReference>
<evidence type="ECO:0000256" key="11">
    <source>
        <dbReference type="ARBA" id="ARBA00022695"/>
    </source>
</evidence>
<dbReference type="OrthoDB" id="9803667at2"/>
<dbReference type="GO" id="GO:0008531">
    <property type="term" value="F:riboflavin kinase activity"/>
    <property type="evidence" value="ECO:0007669"/>
    <property type="project" value="UniProtKB-EC"/>
</dbReference>
<dbReference type="InterPro" id="IPR015864">
    <property type="entry name" value="FAD_synthase"/>
</dbReference>
<dbReference type="GO" id="GO:0006747">
    <property type="term" value="P:FAD biosynthetic process"/>
    <property type="evidence" value="ECO:0007669"/>
    <property type="project" value="UniProtKB-UniPathway"/>
</dbReference>
<keyword evidence="8" id="KW-0285">Flavoprotein</keyword>
<evidence type="ECO:0000256" key="15">
    <source>
        <dbReference type="ARBA" id="ARBA00032176"/>
    </source>
</evidence>
<comment type="catalytic activity">
    <reaction evidence="17">
        <text>FMN + ATP + H(+) = FAD + diphosphate</text>
        <dbReference type="Rhea" id="RHEA:17237"/>
        <dbReference type="ChEBI" id="CHEBI:15378"/>
        <dbReference type="ChEBI" id="CHEBI:30616"/>
        <dbReference type="ChEBI" id="CHEBI:33019"/>
        <dbReference type="ChEBI" id="CHEBI:57692"/>
        <dbReference type="ChEBI" id="CHEBI:58210"/>
        <dbReference type="EC" id="2.7.7.2"/>
    </reaction>
</comment>
<evidence type="ECO:0000256" key="10">
    <source>
        <dbReference type="ARBA" id="ARBA00022679"/>
    </source>
</evidence>
<evidence type="ECO:0000256" key="3">
    <source>
        <dbReference type="ARBA" id="ARBA00005201"/>
    </source>
</evidence>
<keyword evidence="11 19" id="KW-0548">Nucleotidyltransferase</keyword>
<evidence type="ECO:0000256" key="6">
    <source>
        <dbReference type="ARBA" id="ARBA00012393"/>
    </source>
</evidence>
<name>A0A2I8EQH4_9BURK</name>
<evidence type="ECO:0000256" key="7">
    <source>
        <dbReference type="ARBA" id="ARBA00018483"/>
    </source>
</evidence>
<comment type="catalytic activity">
    <reaction evidence="16">
        <text>riboflavin + ATP = FMN + ADP + H(+)</text>
        <dbReference type="Rhea" id="RHEA:14357"/>
        <dbReference type="ChEBI" id="CHEBI:15378"/>
        <dbReference type="ChEBI" id="CHEBI:30616"/>
        <dbReference type="ChEBI" id="CHEBI:57986"/>
        <dbReference type="ChEBI" id="CHEBI:58210"/>
        <dbReference type="ChEBI" id="CHEBI:456216"/>
        <dbReference type="EC" id="2.7.1.26"/>
    </reaction>
</comment>
<gene>
    <name evidence="19" type="ORF">C2L65_19210</name>
</gene>
<comment type="pathway">
    <text evidence="3">Cofactor biosynthesis; FMN biosynthesis; FMN from riboflavin (ATP route): step 1/1.</text>
</comment>
<proteinExistence type="inferred from homology"/>
<dbReference type="AlphaFoldDB" id="A0A2I8EQH4"/>
<sequence length="275" mass="29804">MNAAEMGCVISIGMFDGVHRGHRRVLARLRETAARHALPAVVVTFDPHPRRVLQPDKAPPMLVSLRRRLALLASTGCVDRTLVLPFDQRLREQGADEFVRHVLVERLGMRALVVGENFACGKGRTGTIRYLAELGQRLEFDLHPVSLRPAFDGSESMPASSTVARQLILNGDVSGAAQVLGRRHEIEGVSGGNGELILPGGMCIPHEGDYAVELVARNADVIPARASIRYTATGPCCFVQQARLEPGVSLTMRFIDALVSRAQTEGSRETALVTA</sequence>
<evidence type="ECO:0000256" key="2">
    <source>
        <dbReference type="ARBA" id="ARBA00004726"/>
    </source>
</evidence>
<comment type="similarity">
    <text evidence="4">Belongs to the RibF family.</text>
</comment>
<dbReference type="InterPro" id="IPR023468">
    <property type="entry name" value="Riboflavin_kinase"/>
</dbReference>
<dbReference type="FunFam" id="3.40.50.620:FF:000021">
    <property type="entry name" value="Riboflavin biosynthesis protein"/>
    <property type="match status" value="1"/>
</dbReference>
<evidence type="ECO:0000256" key="1">
    <source>
        <dbReference type="ARBA" id="ARBA00002121"/>
    </source>
</evidence>
<dbReference type="EC" id="2.7.7.2" evidence="6"/>
<dbReference type="GO" id="GO:0009398">
    <property type="term" value="P:FMN biosynthetic process"/>
    <property type="evidence" value="ECO:0007669"/>
    <property type="project" value="TreeGrafter"/>
</dbReference>
<dbReference type="EC" id="2.7.1.26" evidence="5"/>
<keyword evidence="10 19" id="KW-0808">Transferase</keyword>
<keyword evidence="12" id="KW-0547">Nucleotide-binding</keyword>
<evidence type="ECO:0000256" key="5">
    <source>
        <dbReference type="ARBA" id="ARBA00012105"/>
    </source>
</evidence>
<accession>A0A2I8EQH4</accession>
<evidence type="ECO:0000259" key="18">
    <source>
        <dbReference type="Pfam" id="PF06574"/>
    </source>
</evidence>
<dbReference type="EMBL" id="CP026112">
    <property type="protein sequence ID" value="AUT61826.1"/>
    <property type="molecule type" value="Genomic_DNA"/>
</dbReference>
<evidence type="ECO:0000256" key="16">
    <source>
        <dbReference type="ARBA" id="ARBA00047880"/>
    </source>
</evidence>
<dbReference type="GO" id="GO:0009231">
    <property type="term" value="P:riboflavin biosynthetic process"/>
    <property type="evidence" value="ECO:0007669"/>
    <property type="project" value="InterPro"/>
</dbReference>
<evidence type="ECO:0000256" key="13">
    <source>
        <dbReference type="ARBA" id="ARBA00022827"/>
    </source>
</evidence>
<evidence type="ECO:0000313" key="20">
    <source>
        <dbReference type="Proteomes" id="UP000243502"/>
    </source>
</evidence>
<evidence type="ECO:0000256" key="14">
    <source>
        <dbReference type="ARBA" id="ARBA00022840"/>
    </source>
</evidence>
<protein>
    <recommendedName>
        <fullName evidence="7">Bifunctional riboflavin kinase/FMN adenylyltransferase</fullName>
        <ecNumber evidence="5">2.7.1.26</ecNumber>
        <ecNumber evidence="6">2.7.7.2</ecNumber>
    </recommendedName>
    <alternativeName>
        <fullName evidence="15">Riboflavin biosynthesis protein RibF</fullName>
    </alternativeName>
</protein>
<feature type="domain" description="FAD synthetase" evidence="18">
    <location>
        <begin position="4"/>
        <end position="145"/>
    </location>
</feature>
<dbReference type="GO" id="GO:0005524">
    <property type="term" value="F:ATP binding"/>
    <property type="evidence" value="ECO:0007669"/>
    <property type="project" value="UniProtKB-KW"/>
</dbReference>
<evidence type="ECO:0000256" key="17">
    <source>
        <dbReference type="ARBA" id="ARBA00049494"/>
    </source>
</evidence>
<dbReference type="UniPathway" id="UPA00277">
    <property type="reaction ID" value="UER00407"/>
</dbReference>
<comment type="function">
    <text evidence="1">Catalyzes the phosphorylation of riboflavin to FMN followed by the adenylation of FMN to FAD.</text>
</comment>
<dbReference type="CDD" id="cd02064">
    <property type="entry name" value="FAD_synthetase_N"/>
    <property type="match status" value="1"/>
</dbReference>
<keyword evidence="14" id="KW-0067">ATP-binding</keyword>
<comment type="pathway">
    <text evidence="2">Cofactor biosynthesis; FAD biosynthesis; FAD from FMN: step 1/1.</text>
</comment>
<evidence type="ECO:0000256" key="9">
    <source>
        <dbReference type="ARBA" id="ARBA00022643"/>
    </source>
</evidence>
<dbReference type="GO" id="GO:0003919">
    <property type="term" value="F:FMN adenylyltransferase activity"/>
    <property type="evidence" value="ECO:0007669"/>
    <property type="project" value="UniProtKB-EC"/>
</dbReference>
<dbReference type="Proteomes" id="UP000243502">
    <property type="component" value="Chromosome 2"/>
</dbReference>
<dbReference type="PANTHER" id="PTHR22749">
    <property type="entry name" value="RIBOFLAVIN KINASE/FMN ADENYLYLTRANSFERASE"/>
    <property type="match status" value="1"/>
</dbReference>
<dbReference type="Gene3D" id="3.40.50.620">
    <property type="entry name" value="HUPs"/>
    <property type="match status" value="1"/>
</dbReference>
<organism evidence="19 20">
    <name type="scientific">Paraburkholderia terrae</name>
    <dbReference type="NCBI Taxonomy" id="311230"/>
    <lineage>
        <taxon>Bacteria</taxon>
        <taxon>Pseudomonadati</taxon>
        <taxon>Pseudomonadota</taxon>
        <taxon>Betaproteobacteria</taxon>
        <taxon>Burkholderiales</taxon>
        <taxon>Burkholderiaceae</taxon>
        <taxon>Paraburkholderia</taxon>
    </lineage>
</organism>
<dbReference type="SUPFAM" id="SSF52374">
    <property type="entry name" value="Nucleotidylyl transferase"/>
    <property type="match status" value="1"/>
</dbReference>
<evidence type="ECO:0000256" key="12">
    <source>
        <dbReference type="ARBA" id="ARBA00022741"/>
    </source>
</evidence>
<evidence type="ECO:0000256" key="4">
    <source>
        <dbReference type="ARBA" id="ARBA00010214"/>
    </source>
</evidence>
<reference evidence="19 20" key="1">
    <citation type="submission" date="2018-01" db="EMBL/GenBank/DDBJ databases">
        <title>Species boundaries and ecological features among Paraburkholderia terrae DSMZ17804T, P. hospita DSMZ17164T and P. caribensis DSMZ13236T.</title>
        <authorList>
            <person name="Pratama A.A."/>
        </authorList>
    </citation>
    <scope>NUCLEOTIDE SEQUENCE [LARGE SCALE GENOMIC DNA]</scope>
    <source>
        <strain evidence="19 20">DSM 17804</strain>
    </source>
</reference>
<evidence type="ECO:0000313" key="19">
    <source>
        <dbReference type="EMBL" id="AUT61826.1"/>
    </source>
</evidence>
<dbReference type="KEGG" id="pter:C2L65_19210"/>
<evidence type="ECO:0000256" key="8">
    <source>
        <dbReference type="ARBA" id="ARBA00022630"/>
    </source>
</evidence>
<dbReference type="RefSeq" id="WP_081920719.1">
    <property type="nucleotide sequence ID" value="NZ_AP025257.1"/>
</dbReference>
<keyword evidence="9" id="KW-0288">FMN</keyword>